<evidence type="ECO:0000313" key="2">
    <source>
        <dbReference type="Proteomes" id="UP000007755"/>
    </source>
</evidence>
<proteinExistence type="predicted"/>
<protein>
    <submittedName>
        <fullName evidence="1">Uncharacterized protein</fullName>
    </submittedName>
</protein>
<sequence length="116" mass="13523">MPTQMEGMRTQAETKCLCSDCFETHLETGHVGRRFVSDFLAPFYCQNNGLPILERQSGKQVKQVPQWLVLVSGNKFKFRYYRYAKLILTDSLTTISDESEVSWYLCSDLRQRQELS</sequence>
<dbReference type="AlphaFoldDB" id="F4W710"/>
<dbReference type="EMBL" id="GL887802">
    <property type="protein sequence ID" value="EGI70000.1"/>
    <property type="molecule type" value="Genomic_DNA"/>
</dbReference>
<dbReference type="InParanoid" id="F4W710"/>
<gene>
    <name evidence="1" type="ORF">G5I_01218</name>
</gene>
<reference evidence="1" key="1">
    <citation type="submission" date="2011-02" db="EMBL/GenBank/DDBJ databases">
        <title>The genome of the leaf-cutting ant Acromyrmex echinatior suggests key adaptations to social evolution and fungus farming.</title>
        <authorList>
            <person name="Nygaard S."/>
            <person name="Zhang G."/>
        </authorList>
    </citation>
    <scope>NUCLEOTIDE SEQUENCE</scope>
</reference>
<accession>F4W710</accession>
<evidence type="ECO:0000313" key="1">
    <source>
        <dbReference type="EMBL" id="EGI70000.1"/>
    </source>
</evidence>
<name>F4W710_ACREC</name>
<dbReference type="Proteomes" id="UP000007755">
    <property type="component" value="Unassembled WGS sequence"/>
</dbReference>
<keyword evidence="2" id="KW-1185">Reference proteome</keyword>
<organism evidence="2">
    <name type="scientific">Acromyrmex echinatior</name>
    <name type="common">Panamanian leafcutter ant</name>
    <name type="synonym">Acromyrmex octospinosus echinatior</name>
    <dbReference type="NCBI Taxonomy" id="103372"/>
    <lineage>
        <taxon>Eukaryota</taxon>
        <taxon>Metazoa</taxon>
        <taxon>Ecdysozoa</taxon>
        <taxon>Arthropoda</taxon>
        <taxon>Hexapoda</taxon>
        <taxon>Insecta</taxon>
        <taxon>Pterygota</taxon>
        <taxon>Neoptera</taxon>
        <taxon>Endopterygota</taxon>
        <taxon>Hymenoptera</taxon>
        <taxon>Apocrita</taxon>
        <taxon>Aculeata</taxon>
        <taxon>Formicoidea</taxon>
        <taxon>Formicidae</taxon>
        <taxon>Myrmicinae</taxon>
        <taxon>Acromyrmex</taxon>
    </lineage>
</organism>